<dbReference type="Gene3D" id="3.30.70.270">
    <property type="match status" value="1"/>
</dbReference>
<feature type="non-terminal residue" evidence="1">
    <location>
        <position position="208"/>
    </location>
</feature>
<proteinExistence type="predicted"/>
<keyword evidence="2" id="KW-1185">Reference proteome</keyword>
<dbReference type="AlphaFoldDB" id="A0A167HV46"/>
<accession>A0A167HV46</accession>
<dbReference type="InterPro" id="IPR043502">
    <property type="entry name" value="DNA/RNA_pol_sf"/>
</dbReference>
<dbReference type="STRING" id="1330018.A0A167HV46"/>
<dbReference type="SUPFAM" id="SSF56672">
    <property type="entry name" value="DNA/RNA polymerases"/>
    <property type="match status" value="1"/>
</dbReference>
<gene>
    <name evidence="1" type="ORF">CALVIDRAFT_488121</name>
</gene>
<dbReference type="InterPro" id="IPR043128">
    <property type="entry name" value="Rev_trsase/Diguanyl_cyclase"/>
</dbReference>
<dbReference type="Gene3D" id="3.10.10.10">
    <property type="entry name" value="HIV Type 1 Reverse Transcriptase, subunit A, domain 1"/>
    <property type="match status" value="1"/>
</dbReference>
<dbReference type="Proteomes" id="UP000076738">
    <property type="component" value="Unassembled WGS sequence"/>
</dbReference>
<dbReference type="OrthoDB" id="5599163at2759"/>
<sequence>MAHPEHLKIRRQFPSDPLENLPTLPFHPPPFRPGPRLTQERYDALSIHSNGFLWPDEIRLYGYIMEVHQYAFAWKETEIGRFRKEYFDPVIFPMVPHTPWKAKHIPTPPGLVDKVVKILRDKCAAGTYEPSQSSYRSTWFTVAKPHSDDLRAVVDLQPMNTHMIGAAGVPPFAEHVIDTYGGLGGFTVLDLYRGFEQHKLALESRDLT</sequence>
<evidence type="ECO:0000313" key="2">
    <source>
        <dbReference type="Proteomes" id="UP000076738"/>
    </source>
</evidence>
<evidence type="ECO:0000313" key="1">
    <source>
        <dbReference type="EMBL" id="KZO92014.1"/>
    </source>
</evidence>
<name>A0A167HV46_CALVF</name>
<organism evidence="1 2">
    <name type="scientific">Calocera viscosa (strain TUFC12733)</name>
    <dbReference type="NCBI Taxonomy" id="1330018"/>
    <lineage>
        <taxon>Eukaryota</taxon>
        <taxon>Fungi</taxon>
        <taxon>Dikarya</taxon>
        <taxon>Basidiomycota</taxon>
        <taxon>Agaricomycotina</taxon>
        <taxon>Dacrymycetes</taxon>
        <taxon>Dacrymycetales</taxon>
        <taxon>Dacrymycetaceae</taxon>
        <taxon>Calocera</taxon>
    </lineage>
</organism>
<protein>
    <submittedName>
        <fullName evidence="1">Uncharacterized protein</fullName>
    </submittedName>
</protein>
<reference evidence="1 2" key="1">
    <citation type="journal article" date="2016" name="Mol. Biol. Evol.">
        <title>Comparative Genomics of Early-Diverging Mushroom-Forming Fungi Provides Insights into the Origins of Lignocellulose Decay Capabilities.</title>
        <authorList>
            <person name="Nagy L.G."/>
            <person name="Riley R."/>
            <person name="Tritt A."/>
            <person name="Adam C."/>
            <person name="Daum C."/>
            <person name="Floudas D."/>
            <person name="Sun H."/>
            <person name="Yadav J.S."/>
            <person name="Pangilinan J."/>
            <person name="Larsson K.H."/>
            <person name="Matsuura K."/>
            <person name="Barry K."/>
            <person name="Labutti K."/>
            <person name="Kuo R."/>
            <person name="Ohm R.A."/>
            <person name="Bhattacharya S.S."/>
            <person name="Shirouzu T."/>
            <person name="Yoshinaga Y."/>
            <person name="Martin F.M."/>
            <person name="Grigoriev I.V."/>
            <person name="Hibbett D.S."/>
        </authorList>
    </citation>
    <scope>NUCLEOTIDE SEQUENCE [LARGE SCALE GENOMIC DNA]</scope>
    <source>
        <strain evidence="1 2">TUFC12733</strain>
    </source>
</reference>
<dbReference type="EMBL" id="KV417315">
    <property type="protein sequence ID" value="KZO92014.1"/>
    <property type="molecule type" value="Genomic_DNA"/>
</dbReference>